<dbReference type="Gene3D" id="1.10.287.1260">
    <property type="match status" value="1"/>
</dbReference>
<evidence type="ECO:0000256" key="7">
    <source>
        <dbReference type="SAM" id="MobiDB-lite"/>
    </source>
</evidence>
<evidence type="ECO:0000256" key="5">
    <source>
        <dbReference type="ARBA" id="ARBA00022989"/>
    </source>
</evidence>
<evidence type="ECO:0000256" key="3">
    <source>
        <dbReference type="ARBA" id="ARBA00022475"/>
    </source>
</evidence>
<dbReference type="SUPFAM" id="SSF82689">
    <property type="entry name" value="Mechanosensitive channel protein MscS (YggB), C-terminal domain"/>
    <property type="match status" value="1"/>
</dbReference>
<feature type="region of interest" description="Disordered" evidence="7">
    <location>
        <begin position="31"/>
        <end position="51"/>
    </location>
</feature>
<gene>
    <name evidence="12" type="ORF">H4O24_09220</name>
</gene>
<feature type="transmembrane region" description="Helical" evidence="8">
    <location>
        <begin position="188"/>
        <end position="213"/>
    </location>
</feature>
<dbReference type="AlphaFoldDB" id="A0A7G6VR16"/>
<keyword evidence="6 8" id="KW-0472">Membrane</keyword>
<feature type="compositionally biased region" description="Low complexity" evidence="7">
    <location>
        <begin position="31"/>
        <end position="41"/>
    </location>
</feature>
<dbReference type="PANTHER" id="PTHR30566">
    <property type="entry name" value="YNAI-RELATED MECHANOSENSITIVE ION CHANNEL"/>
    <property type="match status" value="1"/>
</dbReference>
<evidence type="ECO:0000259" key="10">
    <source>
        <dbReference type="Pfam" id="PF00924"/>
    </source>
</evidence>
<evidence type="ECO:0000313" key="12">
    <source>
        <dbReference type="EMBL" id="QNE04181.1"/>
    </source>
</evidence>
<dbReference type="Pfam" id="PF21082">
    <property type="entry name" value="MS_channel_3rd"/>
    <property type="match status" value="1"/>
</dbReference>
<dbReference type="GO" id="GO:0008381">
    <property type="term" value="F:mechanosensitive monoatomic ion channel activity"/>
    <property type="evidence" value="ECO:0007669"/>
    <property type="project" value="UniProtKB-ARBA"/>
</dbReference>
<dbReference type="Gene3D" id="2.30.30.60">
    <property type="match status" value="1"/>
</dbReference>
<evidence type="ECO:0000256" key="6">
    <source>
        <dbReference type="ARBA" id="ARBA00023136"/>
    </source>
</evidence>
<dbReference type="Proteomes" id="UP000515297">
    <property type="component" value="Chromosome"/>
</dbReference>
<feature type="transmembrane region" description="Helical" evidence="8">
    <location>
        <begin position="313"/>
        <end position="332"/>
    </location>
</feature>
<dbReference type="InterPro" id="IPR010920">
    <property type="entry name" value="LSM_dom_sf"/>
</dbReference>
<dbReference type="SUPFAM" id="SSF50182">
    <property type="entry name" value="Sm-like ribonucleoproteins"/>
    <property type="match status" value="1"/>
</dbReference>
<accession>A0A7G6VR16</accession>
<reference evidence="12 13" key="1">
    <citation type="submission" date="2020-08" db="EMBL/GenBank/DDBJ databases">
        <authorList>
            <person name="Liu G."/>
            <person name="Sun C."/>
        </authorList>
    </citation>
    <scope>NUCLEOTIDE SEQUENCE [LARGE SCALE GENOMIC DNA]</scope>
    <source>
        <strain evidence="12 13">OT19</strain>
    </source>
</reference>
<feature type="region of interest" description="Disordered" evidence="7">
    <location>
        <begin position="521"/>
        <end position="545"/>
    </location>
</feature>
<evidence type="ECO:0000259" key="11">
    <source>
        <dbReference type="Pfam" id="PF21082"/>
    </source>
</evidence>
<dbReference type="InterPro" id="IPR049278">
    <property type="entry name" value="MS_channel_C"/>
</dbReference>
<proteinExistence type="inferred from homology"/>
<sequence>MAPPSPAAIFLALLLAAALLASGPAFAADAADAAPQQAEPEAPSDPFGRQTPRSMQIRLFNALGSGDVEEVVPYVEGADAGSNESRRQVRAFMAALDRRGELAQRLSVSIDAEGDLADGLAPDLEEIGTLALEGGTVPIVIRRASQEGGPAIWQVSAETLDAVPADRFAAEIDDDELTHRTIFLGAPLSVWTAIIGGGLALFTGILLVFNILCRKLGLDARDGHHPVASLVLAAVPPLALMAVYAALDRMAEPLGASLLERTSIARLANGAVAVGAFWLAWRLAGGINRLLVRWLRNRDQPAWIGLSNFVTRLFRLGLVVVAIAVFLATFAIDVTTGLAALGIGGIALALGARKAVEDIVGSVMILADKPVRIGDRCRVDGIEGDVVDIGMRSTRIQTLDRTLMTIPNNVFASRNIENLTLRDRYFVEQRLTLSYDTEPDRLEHVLQTVRETLEADPSYIPTPSPVRFEGFTPSGFELLIRCCLARETHAMGRLLEERILLRLLRRLAEMEVRIVPSTQRIEWGPAPPPQPPAARVSNDVVRDGH</sequence>
<feature type="domain" description="Mechanosensitive ion channel MscS" evidence="10">
    <location>
        <begin position="355"/>
        <end position="420"/>
    </location>
</feature>
<comment type="subcellular location">
    <subcellularLocation>
        <location evidence="1">Cell membrane</location>
        <topology evidence="1">Multi-pass membrane protein</topology>
    </subcellularLocation>
</comment>
<evidence type="ECO:0000313" key="13">
    <source>
        <dbReference type="Proteomes" id="UP000515297"/>
    </source>
</evidence>
<evidence type="ECO:0000256" key="9">
    <source>
        <dbReference type="SAM" id="SignalP"/>
    </source>
</evidence>
<keyword evidence="5 8" id="KW-1133">Transmembrane helix</keyword>
<dbReference type="InterPro" id="IPR011066">
    <property type="entry name" value="MscS_channel_C_sf"/>
</dbReference>
<dbReference type="EMBL" id="CP060052">
    <property type="protein sequence ID" value="QNE04181.1"/>
    <property type="molecule type" value="Genomic_DNA"/>
</dbReference>
<dbReference type="InterPro" id="IPR006685">
    <property type="entry name" value="MscS_channel_2nd"/>
</dbReference>
<evidence type="ECO:0000256" key="8">
    <source>
        <dbReference type="SAM" id="Phobius"/>
    </source>
</evidence>
<feature type="transmembrane region" description="Helical" evidence="8">
    <location>
        <begin position="267"/>
        <end position="292"/>
    </location>
</feature>
<feature type="signal peptide" evidence="9">
    <location>
        <begin position="1"/>
        <end position="27"/>
    </location>
</feature>
<dbReference type="SUPFAM" id="SSF82861">
    <property type="entry name" value="Mechanosensitive channel protein MscS (YggB), transmembrane region"/>
    <property type="match status" value="1"/>
</dbReference>
<evidence type="ECO:0000256" key="4">
    <source>
        <dbReference type="ARBA" id="ARBA00022692"/>
    </source>
</evidence>
<dbReference type="GO" id="GO:0005886">
    <property type="term" value="C:plasma membrane"/>
    <property type="evidence" value="ECO:0007669"/>
    <property type="project" value="UniProtKB-SubCell"/>
</dbReference>
<protein>
    <submittedName>
        <fullName evidence="12">Mechanosensitive ion channel</fullName>
    </submittedName>
</protein>
<dbReference type="InterPro" id="IPR011014">
    <property type="entry name" value="MscS_channel_TM-2"/>
</dbReference>
<dbReference type="InterPro" id="IPR023408">
    <property type="entry name" value="MscS_beta-dom_sf"/>
</dbReference>
<evidence type="ECO:0000256" key="2">
    <source>
        <dbReference type="ARBA" id="ARBA00008017"/>
    </source>
</evidence>
<dbReference type="Pfam" id="PF00924">
    <property type="entry name" value="MS_channel_2nd"/>
    <property type="match status" value="1"/>
</dbReference>
<keyword evidence="4 8" id="KW-0812">Transmembrane</keyword>
<organism evidence="12 13">
    <name type="scientific">Croceicoccus marinus</name>
    <dbReference type="NCBI Taxonomy" id="450378"/>
    <lineage>
        <taxon>Bacteria</taxon>
        <taxon>Pseudomonadati</taxon>
        <taxon>Pseudomonadota</taxon>
        <taxon>Alphaproteobacteria</taxon>
        <taxon>Sphingomonadales</taxon>
        <taxon>Erythrobacteraceae</taxon>
        <taxon>Croceicoccus</taxon>
    </lineage>
</organism>
<keyword evidence="3" id="KW-1003">Cell membrane</keyword>
<evidence type="ECO:0000256" key="1">
    <source>
        <dbReference type="ARBA" id="ARBA00004651"/>
    </source>
</evidence>
<name>A0A7G6VR16_9SPHN</name>
<dbReference type="PANTHER" id="PTHR30566:SF5">
    <property type="entry name" value="MECHANOSENSITIVE ION CHANNEL PROTEIN 1, MITOCHONDRIAL-RELATED"/>
    <property type="match status" value="1"/>
</dbReference>
<comment type="similarity">
    <text evidence="2">Belongs to the MscS (TC 1.A.23) family.</text>
</comment>
<feature type="transmembrane region" description="Helical" evidence="8">
    <location>
        <begin position="225"/>
        <end position="247"/>
    </location>
</feature>
<feature type="chain" id="PRO_5028897450" evidence="9">
    <location>
        <begin position="28"/>
        <end position="545"/>
    </location>
</feature>
<keyword evidence="9" id="KW-0732">Signal</keyword>
<feature type="domain" description="Mechanosensitive ion channel MscS C-terminal" evidence="11">
    <location>
        <begin position="432"/>
        <end position="484"/>
    </location>
</feature>